<gene>
    <name evidence="2" type="ORF">FOZG_13311</name>
</gene>
<dbReference type="HOGENOM" id="CLU_071637_0_0_1"/>
<evidence type="ECO:0000313" key="2">
    <source>
        <dbReference type="EMBL" id="EWZ33598.1"/>
    </source>
</evidence>
<proteinExistence type="predicted"/>
<accession>W9JWJ8</accession>
<sequence length="335" mass="37436">MNNKLSHNFIYRLAQPVYVGIWLRLASINDNQDPSSSLFTVHRPYHSVSVSPTFTMAMSRFVVTLGLCVSASAIKLFEPGDFNPEDVWVGSACEKVLRTEIDCDKYIFEFTVPEFRGQSSKDLEMADTICSDRCSDSLRNWYPKLVKECAEEDFMSDTYPTNYWLYIGNSMSSGWNQTCAKDPKTGRYCGEIINEFSKVEDDEEMPLEELCHPCYVKMINMRSTSFAWPSLEDPGGKWWPKQLELVKEKCSGTESKKDASYLDEKESAEEETTSVTPHKTASADGSGVGPMPTASTSSTEAAVSESAAQGATLERLWQASMFAVAGMHCLCSVWA</sequence>
<reference evidence="2" key="2">
    <citation type="submission" date="2012-06" db="EMBL/GenBank/DDBJ databases">
        <title>Annotation of the Genome Sequence of Fusarium oxysporum Fo47.</title>
        <authorList>
            <consortium name="The Broad Institute Genomics Platform"/>
            <person name="Ma L.-J."/>
            <person name="Corby-Kistler H."/>
            <person name="Broz K."/>
            <person name="Gale L.R."/>
            <person name="Jonkers W."/>
            <person name="O'Donnell K."/>
            <person name="Ploetz R."/>
            <person name="Steinberg C."/>
            <person name="Schwartz D.C."/>
            <person name="VanEtten H."/>
            <person name="Zhou S."/>
            <person name="Young S.K."/>
            <person name="Zeng Q."/>
            <person name="Gargeya S."/>
            <person name="Fitzgerald M."/>
            <person name="Abouelleil A."/>
            <person name="Alvarado L."/>
            <person name="Chapman S.B."/>
            <person name="Gainer-Dewar J."/>
            <person name="Goldberg J."/>
            <person name="Griggs A."/>
            <person name="Gujja S."/>
            <person name="Hansen M."/>
            <person name="Howarth C."/>
            <person name="Imamovic A."/>
            <person name="Ireland A."/>
            <person name="Larimer J."/>
            <person name="McCowan C."/>
            <person name="Murphy C."/>
            <person name="Pearson M."/>
            <person name="Poon T.W."/>
            <person name="Priest M."/>
            <person name="Roberts A."/>
            <person name="Saif S."/>
            <person name="Shea T."/>
            <person name="Sykes S."/>
            <person name="Wortman J."/>
            <person name="Nusbaum C."/>
            <person name="Birren B."/>
        </authorList>
    </citation>
    <scope>NUCLEOTIDE SEQUENCE</scope>
    <source>
        <strain evidence="2">Fo47</strain>
    </source>
</reference>
<evidence type="ECO:0000256" key="1">
    <source>
        <dbReference type="SAM" id="MobiDB-lite"/>
    </source>
</evidence>
<name>W9JWJ8_FUSOX</name>
<reference evidence="2" key="1">
    <citation type="submission" date="2011-06" db="EMBL/GenBank/DDBJ databases">
        <title>The Genome Sequence of Fusarium oxysporum Fo47.</title>
        <authorList>
            <consortium name="The Broad Institute Genome Sequencing Platform"/>
            <person name="Ma L.-J."/>
            <person name="Gale L.R."/>
            <person name="Schwartz D.C."/>
            <person name="Zhou S."/>
            <person name="Corby-Kistler H."/>
            <person name="Young S.K."/>
            <person name="Zeng Q."/>
            <person name="Gargeya S."/>
            <person name="Fitzgerald M."/>
            <person name="Haas B."/>
            <person name="Abouelleil A."/>
            <person name="Alvarado L."/>
            <person name="Arachchi H.M."/>
            <person name="Berlin A."/>
            <person name="Brown A."/>
            <person name="Chapman S.B."/>
            <person name="Chen Z."/>
            <person name="Dunbar C."/>
            <person name="Freedman E."/>
            <person name="Gearin G."/>
            <person name="Gellesch M."/>
            <person name="Goldberg J."/>
            <person name="Griggs A."/>
            <person name="Gujja S."/>
            <person name="Heiman D."/>
            <person name="Howarth C."/>
            <person name="Larson L."/>
            <person name="Lui A."/>
            <person name="MacDonald P.J.P."/>
            <person name="Mehta T."/>
            <person name="Montmayeur A."/>
            <person name="Murphy C."/>
            <person name="Neiman D."/>
            <person name="Pearson M."/>
            <person name="Priest M."/>
            <person name="Roberts A."/>
            <person name="Saif S."/>
            <person name="Shea T."/>
            <person name="Shenoy N."/>
            <person name="Sisk P."/>
            <person name="Stolte C."/>
            <person name="Sykes S."/>
            <person name="Wortman J."/>
            <person name="Nusbaum C."/>
            <person name="Birren B."/>
        </authorList>
    </citation>
    <scope>NUCLEOTIDE SEQUENCE [LARGE SCALE GENOMIC DNA]</scope>
    <source>
        <strain evidence="2">Fo47</strain>
    </source>
</reference>
<feature type="region of interest" description="Disordered" evidence="1">
    <location>
        <begin position="257"/>
        <end position="303"/>
    </location>
</feature>
<dbReference type="Proteomes" id="UP000030766">
    <property type="component" value="Unassembled WGS sequence"/>
</dbReference>
<dbReference type="EMBL" id="JH717905">
    <property type="protein sequence ID" value="EWZ33598.1"/>
    <property type="molecule type" value="Genomic_DNA"/>
</dbReference>
<organism evidence="2">
    <name type="scientific">Fusarium oxysporum Fo47</name>
    <dbReference type="NCBI Taxonomy" id="660027"/>
    <lineage>
        <taxon>Eukaryota</taxon>
        <taxon>Fungi</taxon>
        <taxon>Dikarya</taxon>
        <taxon>Ascomycota</taxon>
        <taxon>Pezizomycotina</taxon>
        <taxon>Sordariomycetes</taxon>
        <taxon>Hypocreomycetidae</taxon>
        <taxon>Hypocreales</taxon>
        <taxon>Nectriaceae</taxon>
        <taxon>Fusarium</taxon>
        <taxon>Fusarium oxysporum species complex</taxon>
    </lineage>
</organism>
<feature type="compositionally biased region" description="Low complexity" evidence="1">
    <location>
        <begin position="293"/>
        <end position="303"/>
    </location>
</feature>
<dbReference type="VEuPathDB" id="FungiDB:FOZG_13311"/>
<dbReference type="AlphaFoldDB" id="W9JWJ8"/>
<protein>
    <submittedName>
        <fullName evidence="2">Uncharacterized protein</fullName>
    </submittedName>
</protein>